<keyword evidence="2" id="KW-1185">Reference proteome</keyword>
<dbReference type="InterPro" id="IPR011004">
    <property type="entry name" value="Trimer_LpxA-like_sf"/>
</dbReference>
<dbReference type="PANTHER" id="PTHR13061:SF29">
    <property type="entry name" value="GAMMA CARBONIC ANHYDRASE-LIKE 1, MITOCHONDRIAL-RELATED"/>
    <property type="match status" value="1"/>
</dbReference>
<evidence type="ECO:0000313" key="2">
    <source>
        <dbReference type="Proteomes" id="UP001373496"/>
    </source>
</evidence>
<evidence type="ECO:0000313" key="1">
    <source>
        <dbReference type="EMBL" id="MEI4280823.1"/>
    </source>
</evidence>
<dbReference type="InterPro" id="IPR050484">
    <property type="entry name" value="Transf_Hexapept/Carb_Anhydrase"/>
</dbReference>
<dbReference type="RefSeq" id="WP_336392859.1">
    <property type="nucleotide sequence ID" value="NZ_JBAPLV010000029.1"/>
</dbReference>
<name>A0ABU8EB15_9ACTN</name>
<dbReference type="CDD" id="cd04645">
    <property type="entry name" value="LbH_gamma_CA_like"/>
    <property type="match status" value="1"/>
</dbReference>
<dbReference type="PANTHER" id="PTHR13061">
    <property type="entry name" value="DYNACTIN SUBUNIT P25"/>
    <property type="match status" value="1"/>
</dbReference>
<dbReference type="Pfam" id="PF00132">
    <property type="entry name" value="Hexapep"/>
    <property type="match status" value="1"/>
</dbReference>
<protein>
    <submittedName>
        <fullName evidence="1">Gamma carbonic anhydrase family protein</fullName>
    </submittedName>
</protein>
<sequence>MAEPLIAALGDRVPAVDPAAFVAPTAVVVGDVTLGPRASVWYGAVLRADAESIVVGADSNIQDGSTLHSDPGFPLVLGERVTVGHRVVLHGARVDDDVLVGMGAVVMNGAHIGSGSIVAAGAVVTEGAEVPPGSLVAGVPAKVVRDLGDAAVERIRANAVSYTDRLDQHRALRPL</sequence>
<dbReference type="InterPro" id="IPR047324">
    <property type="entry name" value="LbH_gamma_CA-like"/>
</dbReference>
<accession>A0ABU8EB15</accession>
<comment type="caution">
    <text evidence="1">The sequence shown here is derived from an EMBL/GenBank/DDBJ whole genome shotgun (WGS) entry which is preliminary data.</text>
</comment>
<dbReference type="InterPro" id="IPR001451">
    <property type="entry name" value="Hexapep"/>
</dbReference>
<proteinExistence type="predicted"/>
<dbReference type="EMBL" id="JBAPLV010000029">
    <property type="protein sequence ID" value="MEI4280823.1"/>
    <property type="molecule type" value="Genomic_DNA"/>
</dbReference>
<organism evidence="1 2">
    <name type="scientific">Klenkia terrae</name>
    <dbReference type="NCBI Taxonomy" id="1052259"/>
    <lineage>
        <taxon>Bacteria</taxon>
        <taxon>Bacillati</taxon>
        <taxon>Actinomycetota</taxon>
        <taxon>Actinomycetes</taxon>
        <taxon>Geodermatophilales</taxon>
        <taxon>Geodermatophilaceae</taxon>
        <taxon>Klenkia</taxon>
    </lineage>
</organism>
<dbReference type="Proteomes" id="UP001373496">
    <property type="component" value="Unassembled WGS sequence"/>
</dbReference>
<gene>
    <name evidence="1" type="ORF">UXQ13_20275</name>
</gene>
<reference evidence="1 2" key="1">
    <citation type="submission" date="2024-03" db="EMBL/GenBank/DDBJ databases">
        <title>Draft genome sequence of Klenkia terrae.</title>
        <authorList>
            <person name="Duangmal K."/>
            <person name="Chantavorakit T."/>
        </authorList>
    </citation>
    <scope>NUCLEOTIDE SEQUENCE [LARGE SCALE GENOMIC DNA]</scope>
    <source>
        <strain evidence="1 2">JCM 17786</strain>
    </source>
</reference>
<dbReference type="Gene3D" id="2.160.10.10">
    <property type="entry name" value="Hexapeptide repeat proteins"/>
    <property type="match status" value="1"/>
</dbReference>
<dbReference type="SUPFAM" id="SSF51161">
    <property type="entry name" value="Trimeric LpxA-like enzymes"/>
    <property type="match status" value="1"/>
</dbReference>